<feature type="region of interest" description="Disordered" evidence="6">
    <location>
        <begin position="766"/>
        <end position="814"/>
    </location>
</feature>
<gene>
    <name evidence="8" type="ORF">DPMN_057834</name>
</gene>
<reference evidence="8" key="2">
    <citation type="submission" date="2020-11" db="EMBL/GenBank/DDBJ databases">
        <authorList>
            <person name="McCartney M.A."/>
            <person name="Auch B."/>
            <person name="Kono T."/>
            <person name="Mallez S."/>
            <person name="Becker A."/>
            <person name="Gohl D.M."/>
            <person name="Silverstein K.A.T."/>
            <person name="Koren S."/>
            <person name="Bechman K.B."/>
            <person name="Herman A."/>
            <person name="Abrahante J.E."/>
            <person name="Garbe J."/>
        </authorList>
    </citation>
    <scope>NUCLEOTIDE SEQUENCE</scope>
    <source>
        <strain evidence="8">Duluth1</strain>
        <tissue evidence="8">Whole animal</tissue>
    </source>
</reference>
<keyword evidence="2" id="KW-0963">Cytoplasm</keyword>
<dbReference type="GO" id="GO:0005739">
    <property type="term" value="C:mitochondrion"/>
    <property type="evidence" value="ECO:0007669"/>
    <property type="project" value="TreeGrafter"/>
</dbReference>
<dbReference type="Gene3D" id="1.25.40.10">
    <property type="entry name" value="Tetratricopeptide repeat domain"/>
    <property type="match status" value="3"/>
</dbReference>
<dbReference type="InterPro" id="IPR051982">
    <property type="entry name" value="CiliaryAsmbly_MitoImport"/>
</dbReference>
<evidence type="ECO:0000256" key="2">
    <source>
        <dbReference type="ARBA" id="ARBA00022490"/>
    </source>
</evidence>
<dbReference type="PROSITE" id="PS50005">
    <property type="entry name" value="TPR"/>
    <property type="match status" value="2"/>
</dbReference>
<dbReference type="AlphaFoldDB" id="A0A9D4HER0"/>
<feature type="compositionally biased region" description="Basic and acidic residues" evidence="6">
    <location>
        <begin position="358"/>
        <end position="367"/>
    </location>
</feature>
<feature type="compositionally biased region" description="Basic and acidic residues" evidence="6">
    <location>
        <begin position="515"/>
        <end position="524"/>
    </location>
</feature>
<dbReference type="Proteomes" id="UP000828390">
    <property type="component" value="Unassembled WGS sequence"/>
</dbReference>
<evidence type="ECO:0000256" key="5">
    <source>
        <dbReference type="PROSITE-ProRule" id="PRU00339"/>
    </source>
</evidence>
<dbReference type="GO" id="GO:0006626">
    <property type="term" value="P:protein targeting to mitochondrion"/>
    <property type="evidence" value="ECO:0007669"/>
    <property type="project" value="TreeGrafter"/>
</dbReference>
<dbReference type="PANTHER" id="PTHR45984:SF1">
    <property type="entry name" value="SPAG1 AXONEMAL DYNEIN ASSEMBLY FACTOR"/>
    <property type="match status" value="1"/>
</dbReference>
<dbReference type="GO" id="GO:0031072">
    <property type="term" value="F:heat shock protein binding"/>
    <property type="evidence" value="ECO:0007669"/>
    <property type="project" value="TreeGrafter"/>
</dbReference>
<dbReference type="GO" id="GO:0005829">
    <property type="term" value="C:cytosol"/>
    <property type="evidence" value="ECO:0007669"/>
    <property type="project" value="TreeGrafter"/>
</dbReference>
<feature type="region of interest" description="Disordered" evidence="6">
    <location>
        <begin position="324"/>
        <end position="384"/>
    </location>
</feature>
<evidence type="ECO:0000256" key="6">
    <source>
        <dbReference type="SAM" id="MobiDB-lite"/>
    </source>
</evidence>
<dbReference type="OrthoDB" id="2942533at2759"/>
<evidence type="ECO:0000313" key="8">
    <source>
        <dbReference type="EMBL" id="KAH3715128.1"/>
    </source>
</evidence>
<comment type="caution">
    <text evidence="8">The sequence shown here is derived from an EMBL/GenBank/DDBJ whole genome shotgun (WGS) entry which is preliminary data.</text>
</comment>
<reference evidence="8" key="1">
    <citation type="journal article" date="2019" name="bioRxiv">
        <title>The Genome of the Zebra Mussel, Dreissena polymorpha: A Resource for Invasive Species Research.</title>
        <authorList>
            <person name="McCartney M.A."/>
            <person name="Auch B."/>
            <person name="Kono T."/>
            <person name="Mallez S."/>
            <person name="Zhang Y."/>
            <person name="Obille A."/>
            <person name="Becker A."/>
            <person name="Abrahante J.E."/>
            <person name="Garbe J."/>
            <person name="Badalamenti J.P."/>
            <person name="Herman A."/>
            <person name="Mangelson H."/>
            <person name="Liachko I."/>
            <person name="Sullivan S."/>
            <person name="Sone E.D."/>
            <person name="Koren S."/>
            <person name="Silverstein K.A.T."/>
            <person name="Beckman K.B."/>
            <person name="Gohl D.M."/>
        </authorList>
    </citation>
    <scope>NUCLEOTIDE SEQUENCE</scope>
    <source>
        <strain evidence="8">Duluth1</strain>
        <tissue evidence="8">Whole animal</tissue>
    </source>
</reference>
<keyword evidence="4 5" id="KW-0802">TPR repeat</keyword>
<dbReference type="EMBL" id="JAIWYP010000013">
    <property type="protein sequence ID" value="KAH3715128.1"/>
    <property type="molecule type" value="Genomic_DNA"/>
</dbReference>
<feature type="repeat" description="TPR" evidence="5">
    <location>
        <begin position="242"/>
        <end position="275"/>
    </location>
</feature>
<feature type="domain" description="RNA-polymerase II-associated protein 3-like C-terminal" evidence="7">
    <location>
        <begin position="1084"/>
        <end position="1175"/>
    </location>
</feature>
<evidence type="ECO:0000313" key="9">
    <source>
        <dbReference type="Proteomes" id="UP000828390"/>
    </source>
</evidence>
<protein>
    <recommendedName>
        <fullName evidence="7">RNA-polymerase II-associated protein 3-like C-terminal domain-containing protein</fullName>
    </recommendedName>
</protein>
<dbReference type="InterPro" id="IPR011990">
    <property type="entry name" value="TPR-like_helical_dom_sf"/>
</dbReference>
<proteinExistence type="predicted"/>
<name>A0A9D4HER0_DREPO</name>
<dbReference type="Pfam" id="PF13432">
    <property type="entry name" value="TPR_16"/>
    <property type="match status" value="1"/>
</dbReference>
<feature type="compositionally biased region" description="Polar residues" evidence="6">
    <location>
        <begin position="782"/>
        <end position="804"/>
    </location>
</feature>
<evidence type="ECO:0000256" key="4">
    <source>
        <dbReference type="ARBA" id="ARBA00022803"/>
    </source>
</evidence>
<evidence type="ECO:0000256" key="1">
    <source>
        <dbReference type="ARBA" id="ARBA00004496"/>
    </source>
</evidence>
<dbReference type="SMART" id="SM00028">
    <property type="entry name" value="TPR"/>
    <property type="match status" value="7"/>
</dbReference>
<dbReference type="SUPFAM" id="SSF48452">
    <property type="entry name" value="TPR-like"/>
    <property type="match status" value="3"/>
</dbReference>
<feature type="compositionally biased region" description="Basic and acidic residues" evidence="6">
    <location>
        <begin position="533"/>
        <end position="547"/>
    </location>
</feature>
<accession>A0A9D4HER0</accession>
<feature type="compositionally biased region" description="Low complexity" evidence="6">
    <location>
        <begin position="1000"/>
        <end position="1011"/>
    </location>
</feature>
<feature type="region of interest" description="Disordered" evidence="6">
    <location>
        <begin position="484"/>
        <end position="569"/>
    </location>
</feature>
<organism evidence="8 9">
    <name type="scientific">Dreissena polymorpha</name>
    <name type="common">Zebra mussel</name>
    <name type="synonym">Mytilus polymorpha</name>
    <dbReference type="NCBI Taxonomy" id="45954"/>
    <lineage>
        <taxon>Eukaryota</taxon>
        <taxon>Metazoa</taxon>
        <taxon>Spiralia</taxon>
        <taxon>Lophotrochozoa</taxon>
        <taxon>Mollusca</taxon>
        <taxon>Bivalvia</taxon>
        <taxon>Autobranchia</taxon>
        <taxon>Heteroconchia</taxon>
        <taxon>Euheterodonta</taxon>
        <taxon>Imparidentia</taxon>
        <taxon>Neoheterodontei</taxon>
        <taxon>Myida</taxon>
        <taxon>Dreissenoidea</taxon>
        <taxon>Dreissenidae</taxon>
        <taxon>Dreissena</taxon>
    </lineage>
</organism>
<feature type="compositionally biased region" description="Acidic residues" evidence="6">
    <location>
        <begin position="548"/>
        <end position="559"/>
    </location>
</feature>
<keyword evidence="3" id="KW-0677">Repeat</keyword>
<comment type="subcellular location">
    <subcellularLocation>
        <location evidence="1">Cytoplasm</location>
    </subcellularLocation>
</comment>
<keyword evidence="9" id="KW-1185">Reference proteome</keyword>
<feature type="repeat" description="TPR" evidence="5">
    <location>
        <begin position="276"/>
        <end position="309"/>
    </location>
</feature>
<feature type="region of interest" description="Disordered" evidence="6">
    <location>
        <begin position="945"/>
        <end position="1079"/>
    </location>
</feature>
<sequence>MDNPIMQGSTKKYDIPLAHLDFSYIRQCKDVKELEKIYRILKSNEEGYFPDLEKCCEEKILELNPNSRLLRKETPLFTKRDLDLDERQQIDEDVKTWSSDMKMMEGNVAGGIASGTDYVPDLPPVRSGTITLTAEGAKSSKPAGQSNKRVTPRDYREWDKINVDKELEKVDEDDKKKKERTFVGNKEVINLEDTLDPTGLTEAEKLVKANREKDKGNEAFRSNDFKEAVTYYCRSICLLPTAASYNNRALAHLKLSQWHEAISDVNTVLKMEPDNVKALMRRGTAYKGLKMFEKARQDLEIVVSKEPNNKKAQEALAEITKAKEEKKKTGRRMQIEEVDEAEDQEKYTSKGVNQSQKGENHIGKGDHLTNAGNVNGLNEAKKPARRMKIEEVEDDDDKNNEIENHGERNKLNGNAETRFECTEYTIANNNSQRAKDIWNEDEVTKSNDNAITGVPIVEQELVASDMAINKSNSAHQMANGSVEMTNGEQKTESNQRSGSPVEIKPDINMSETFDSESKENKDSVLADNGVNDDDSKTPEVQSDKTEDNDVDEFADNEGVENDKKAKPEPVVQHVKRPVFYMTDYPLDCLNLKEEATTLFRSGQYGDAAKVYGNIIDILEKAPDQQVNLSLMYSNRAACHLKTGDLPATVRDCTTSLDIIPHMVKPLVRRASAYEHLERYKLAYRDYRHVLLLDSRVEQAHLGTKRCQGYLTEKDGPHWRANVELPKVNPTEIPDIVGLDGKSTSQMVYPSLTPSQSDQDFASTAQLLASSQTSSHQSDSSLEINSKSDVSSETNSQSNATTGSGDSRDAQKEVQKLSTQELFEKLKAEGNELVKQGMFKEAIVLYTQCDETLPNQTVVYTNRALCYIRNNQAKEAEGDCTRALALEKDNVKALFRRAQARKILKKHREGVEDLSHLLKVDPKNTAAKQEMEVLKNYWREELQQMKNKKSDLRDRKEDLEKETKPLAAENKPRKRIVIKEVESDEESGQTAGKETAKPPCQTSKQTLKQSSQPDKSQTKATGVKSAADPSKEEKPKQISKTQSQPPKTEPKPVPVSKTAKKSSKIKETSTGFPSAPRTAPKLEKATPYEFISAWNALKKAESVQPYYDLLKQINPADIKTVISNKLDDSMLKVITRCVAEHFLPNDEREESFAILKHLSTVPRFGTVCMFMSENEKTVVRHILTDLETSPATGFTASDVTSLRTAYGV</sequence>
<evidence type="ECO:0000259" key="7">
    <source>
        <dbReference type="Pfam" id="PF13877"/>
    </source>
</evidence>
<dbReference type="PANTHER" id="PTHR45984">
    <property type="entry name" value="RNA (RNA) POLYMERASE II ASSOCIATED PROTEIN HOMOLOG"/>
    <property type="match status" value="1"/>
</dbReference>
<feature type="compositionally biased region" description="Basic and acidic residues" evidence="6">
    <location>
        <begin position="805"/>
        <end position="814"/>
    </location>
</feature>
<evidence type="ECO:0000256" key="3">
    <source>
        <dbReference type="ARBA" id="ARBA00022737"/>
    </source>
</evidence>
<dbReference type="InterPro" id="IPR019734">
    <property type="entry name" value="TPR_rpt"/>
</dbReference>
<dbReference type="InterPro" id="IPR025986">
    <property type="entry name" value="RPAP3-like_C"/>
</dbReference>
<feature type="compositionally biased region" description="Polar residues" evidence="6">
    <location>
        <begin position="484"/>
        <end position="498"/>
    </location>
</feature>
<feature type="compositionally biased region" description="Low complexity" evidence="6">
    <location>
        <begin position="766"/>
        <end position="781"/>
    </location>
</feature>
<dbReference type="Pfam" id="PF13877">
    <property type="entry name" value="RPAP3_C"/>
    <property type="match status" value="1"/>
</dbReference>
<feature type="compositionally biased region" description="Basic and acidic residues" evidence="6">
    <location>
        <begin position="945"/>
        <end position="963"/>
    </location>
</feature>